<keyword evidence="1" id="KW-0812">Transmembrane</keyword>
<evidence type="ECO:0000256" key="1">
    <source>
        <dbReference type="SAM" id="Phobius"/>
    </source>
</evidence>
<gene>
    <name evidence="2" type="ORF">TKK_013462</name>
</gene>
<comment type="caution">
    <text evidence="2">The sequence shown here is derived from an EMBL/GenBank/DDBJ whole genome shotgun (WGS) entry which is preliminary data.</text>
</comment>
<evidence type="ECO:0000313" key="2">
    <source>
        <dbReference type="EMBL" id="KAL3392153.1"/>
    </source>
</evidence>
<keyword evidence="1" id="KW-1133">Transmembrane helix</keyword>
<dbReference type="EMBL" id="JBJJXI010000107">
    <property type="protein sequence ID" value="KAL3392153.1"/>
    <property type="molecule type" value="Genomic_DNA"/>
</dbReference>
<organism evidence="2 3">
    <name type="scientific">Trichogramma kaykai</name>
    <dbReference type="NCBI Taxonomy" id="54128"/>
    <lineage>
        <taxon>Eukaryota</taxon>
        <taxon>Metazoa</taxon>
        <taxon>Ecdysozoa</taxon>
        <taxon>Arthropoda</taxon>
        <taxon>Hexapoda</taxon>
        <taxon>Insecta</taxon>
        <taxon>Pterygota</taxon>
        <taxon>Neoptera</taxon>
        <taxon>Endopterygota</taxon>
        <taxon>Hymenoptera</taxon>
        <taxon>Apocrita</taxon>
        <taxon>Proctotrupomorpha</taxon>
        <taxon>Chalcidoidea</taxon>
        <taxon>Trichogrammatidae</taxon>
        <taxon>Trichogramma</taxon>
    </lineage>
</organism>
<dbReference type="AlphaFoldDB" id="A0ABD2WGL4"/>
<reference evidence="2 3" key="1">
    <citation type="journal article" date="2024" name="bioRxiv">
        <title>A reference genome for Trichogramma kaykai: A tiny desert-dwelling parasitoid wasp with competing sex-ratio distorters.</title>
        <authorList>
            <person name="Culotta J."/>
            <person name="Lindsey A.R."/>
        </authorList>
    </citation>
    <scope>NUCLEOTIDE SEQUENCE [LARGE SCALE GENOMIC DNA]</scope>
    <source>
        <strain evidence="2 3">KSX58</strain>
    </source>
</reference>
<proteinExistence type="predicted"/>
<name>A0ABD2WGL4_9HYME</name>
<keyword evidence="1" id="KW-0472">Membrane</keyword>
<feature type="transmembrane region" description="Helical" evidence="1">
    <location>
        <begin position="47"/>
        <end position="64"/>
    </location>
</feature>
<keyword evidence="3" id="KW-1185">Reference proteome</keyword>
<evidence type="ECO:0000313" key="3">
    <source>
        <dbReference type="Proteomes" id="UP001627154"/>
    </source>
</evidence>
<accession>A0ABD2WGL4</accession>
<dbReference type="Proteomes" id="UP001627154">
    <property type="component" value="Unassembled WGS sequence"/>
</dbReference>
<protein>
    <submittedName>
        <fullName evidence="2">Uncharacterized protein</fullName>
    </submittedName>
</protein>
<sequence length="193" mass="21966">MYVGLHVGCIFKHACLLFLKHGLYHVCLCLSFGVEPRREEKKLRSQHRLSAACVFFIFIGFVLHDGLNYHLLNYPELLRARAFAAAGLLAHTRAHSFEQLSLLLYNTSSSSSSSLQLIEENYKIYNNTSLLTLSRTRAGRGWVCVLRYVTKLIVIFARSVDNLVFHFFFSLFVSPYRYTLSRGPAASSKPPRG</sequence>